<reference evidence="1 2" key="1">
    <citation type="submission" date="2020-09" db="EMBL/GenBank/DDBJ databases">
        <title>De no assembly of potato wild relative species, Solanum commersonii.</title>
        <authorList>
            <person name="Cho K."/>
        </authorList>
    </citation>
    <scope>NUCLEOTIDE SEQUENCE [LARGE SCALE GENOMIC DNA]</scope>
    <source>
        <strain evidence="1">LZ3.2</strain>
        <tissue evidence="1">Leaf</tissue>
    </source>
</reference>
<evidence type="ECO:0000313" key="2">
    <source>
        <dbReference type="Proteomes" id="UP000824120"/>
    </source>
</evidence>
<gene>
    <name evidence="1" type="ORF">H5410_031115</name>
</gene>
<dbReference type="AlphaFoldDB" id="A0A9J5YHK1"/>
<dbReference type="EMBL" id="JACXVP010000006">
    <property type="protein sequence ID" value="KAG5599745.1"/>
    <property type="molecule type" value="Genomic_DNA"/>
</dbReference>
<sequence length="222" mass="26361">MGSYLQWIYHGEQSQMSYNDEVIYNEDENEEHGSDEEIHTMLQELYIKENSISIKKLYHLAMEPDVRERTQTGCIVNGVRYHIQRRNELRRNQNYGIVVEGHENQVPEKETFEIENNELHITNDEVYQDMSLESNSIVCDSVNMLSQLHRDDSDSVILDANVIELKAQKEHEVHYNEENSDQEDKTMIEYINDHEENEEIMVQMTMKQIQVMVMILFWDVIS</sequence>
<name>A0A9J5YHK1_SOLCO</name>
<dbReference type="OrthoDB" id="1878503at2759"/>
<dbReference type="Proteomes" id="UP000824120">
    <property type="component" value="Chromosome 6"/>
</dbReference>
<protein>
    <submittedName>
        <fullName evidence="1">Uncharacterized protein</fullName>
    </submittedName>
</protein>
<proteinExistence type="predicted"/>
<evidence type="ECO:0000313" key="1">
    <source>
        <dbReference type="EMBL" id="KAG5599745.1"/>
    </source>
</evidence>
<accession>A0A9J5YHK1</accession>
<comment type="caution">
    <text evidence="1">The sequence shown here is derived from an EMBL/GenBank/DDBJ whole genome shotgun (WGS) entry which is preliminary data.</text>
</comment>
<keyword evidence="2" id="KW-1185">Reference proteome</keyword>
<organism evidence="1 2">
    <name type="scientific">Solanum commersonii</name>
    <name type="common">Commerson's wild potato</name>
    <name type="synonym">Commerson's nightshade</name>
    <dbReference type="NCBI Taxonomy" id="4109"/>
    <lineage>
        <taxon>Eukaryota</taxon>
        <taxon>Viridiplantae</taxon>
        <taxon>Streptophyta</taxon>
        <taxon>Embryophyta</taxon>
        <taxon>Tracheophyta</taxon>
        <taxon>Spermatophyta</taxon>
        <taxon>Magnoliopsida</taxon>
        <taxon>eudicotyledons</taxon>
        <taxon>Gunneridae</taxon>
        <taxon>Pentapetalae</taxon>
        <taxon>asterids</taxon>
        <taxon>lamiids</taxon>
        <taxon>Solanales</taxon>
        <taxon>Solanaceae</taxon>
        <taxon>Solanoideae</taxon>
        <taxon>Solaneae</taxon>
        <taxon>Solanum</taxon>
    </lineage>
</organism>